<dbReference type="Proteomes" id="UP000477311">
    <property type="component" value="Unassembled WGS sequence"/>
</dbReference>
<dbReference type="NCBIfam" id="TIGR02532">
    <property type="entry name" value="IV_pilin_GFxxxE"/>
    <property type="match status" value="1"/>
</dbReference>
<gene>
    <name evidence="2" type="ORF">G4L39_05000</name>
</gene>
<sequence length="296" mass="33323">MNLTGRTGARRVSFGPWGSVGAFTLVELLVVIAVVAVLAALLLPALGRGKQRAQGYQCLNNHRQLVLAWRMYVDDNRDELPFASEDPRRPETAAWAWVTGYLDLNPNNPTNWNPALSIERSPLWPYCGGQRTIWKCPADQSFVVVNGEPRPRVRSMSMNVYLGGWGGTDGGWGALISDYRIYRKGSDLHNPGPARLFVFLDMREDSIDMGNFATRMAGWPNRPELYGFYDLPGFYHHRACGFSFADGHSEMRRWRDDRTMPPLVPGGLVNDSFASPHNPDVAWLQERSTRPLSDVR</sequence>
<dbReference type="SUPFAM" id="SSF54523">
    <property type="entry name" value="Pili subunits"/>
    <property type="match status" value="1"/>
</dbReference>
<feature type="transmembrane region" description="Helical" evidence="1">
    <location>
        <begin position="20"/>
        <end position="43"/>
    </location>
</feature>
<dbReference type="Gene3D" id="3.30.700.10">
    <property type="entry name" value="Glycoprotein, Type 4 Pilin"/>
    <property type="match status" value="1"/>
</dbReference>
<dbReference type="InterPro" id="IPR012902">
    <property type="entry name" value="N_methyl_site"/>
</dbReference>
<proteinExistence type="predicted"/>
<organism evidence="2 3">
    <name type="scientific">Limisphaera ngatamarikiensis</name>
    <dbReference type="NCBI Taxonomy" id="1324935"/>
    <lineage>
        <taxon>Bacteria</taxon>
        <taxon>Pseudomonadati</taxon>
        <taxon>Verrucomicrobiota</taxon>
        <taxon>Verrucomicrobiia</taxon>
        <taxon>Limisphaerales</taxon>
        <taxon>Limisphaeraceae</taxon>
        <taxon>Limisphaera</taxon>
    </lineage>
</organism>
<dbReference type="AlphaFoldDB" id="A0A6M1RVE9"/>
<accession>A0A6M1RVE9</accession>
<name>A0A6M1RVE9_9BACT</name>
<dbReference type="PANTHER" id="PTHR30093:SF2">
    <property type="entry name" value="TYPE II SECRETION SYSTEM PROTEIN H"/>
    <property type="match status" value="1"/>
</dbReference>
<dbReference type="PANTHER" id="PTHR30093">
    <property type="entry name" value="GENERAL SECRETION PATHWAY PROTEIN G"/>
    <property type="match status" value="1"/>
</dbReference>
<dbReference type="InterPro" id="IPR045584">
    <property type="entry name" value="Pilin-like"/>
</dbReference>
<comment type="caution">
    <text evidence="2">The sequence shown here is derived from an EMBL/GenBank/DDBJ whole genome shotgun (WGS) entry which is preliminary data.</text>
</comment>
<protein>
    <submittedName>
        <fullName evidence="2">Prepilin-type N-terminal cleavage/methylation domain-containing protein</fullName>
    </submittedName>
</protein>
<dbReference type="RefSeq" id="WP_165106389.1">
    <property type="nucleotide sequence ID" value="NZ_JAAKYA010000029.1"/>
</dbReference>
<reference evidence="2 3" key="1">
    <citation type="submission" date="2020-02" db="EMBL/GenBank/DDBJ databases">
        <title>Draft genome sequence of Limisphaera ngatamarikiensis NGM72.4T, a thermophilic Verrucomicrobia grouped in subdivision 3.</title>
        <authorList>
            <person name="Carere C.R."/>
            <person name="Steen J."/>
            <person name="Hugenholtz P."/>
            <person name="Stott M.B."/>
        </authorList>
    </citation>
    <scope>NUCLEOTIDE SEQUENCE [LARGE SCALE GENOMIC DNA]</scope>
    <source>
        <strain evidence="2 3">NGM72.4</strain>
    </source>
</reference>
<dbReference type="EMBL" id="JAAKYA010000029">
    <property type="protein sequence ID" value="NGO38752.1"/>
    <property type="molecule type" value="Genomic_DNA"/>
</dbReference>
<keyword evidence="1" id="KW-0812">Transmembrane</keyword>
<keyword evidence="1" id="KW-1133">Transmembrane helix</keyword>
<keyword evidence="1" id="KW-0472">Membrane</keyword>
<evidence type="ECO:0000256" key="1">
    <source>
        <dbReference type="SAM" id="Phobius"/>
    </source>
</evidence>
<evidence type="ECO:0000313" key="3">
    <source>
        <dbReference type="Proteomes" id="UP000477311"/>
    </source>
</evidence>
<evidence type="ECO:0000313" key="2">
    <source>
        <dbReference type="EMBL" id="NGO38752.1"/>
    </source>
</evidence>
<keyword evidence="3" id="KW-1185">Reference proteome</keyword>